<gene>
    <name evidence="1" type="ORF">QEK83_002781</name>
</gene>
<proteinExistence type="predicted"/>
<dbReference type="EMBL" id="ABLOMU010000032">
    <property type="protein sequence ID" value="EKT4442111.1"/>
    <property type="molecule type" value="Genomic_DNA"/>
</dbReference>
<reference evidence="1" key="1">
    <citation type="submission" date="2022-07" db="EMBL/GenBank/DDBJ databases">
        <authorList>
            <consortium name="Clinical and Environmental Microbiology Branch: Whole genome sequencing antimicrobial resistance pathogens in the healthcare setting"/>
        </authorList>
    </citation>
    <scope>NUCLEOTIDE SEQUENCE</scope>
    <source>
        <strain evidence="1">Stenotrophomonas_maltophilia_2021CK-00905</strain>
    </source>
</reference>
<dbReference type="RefSeq" id="WP_141097627.1">
    <property type="nucleotide sequence ID" value="NZ_CP056088.1"/>
</dbReference>
<dbReference type="Proteomes" id="UP001214521">
    <property type="component" value="Unassembled WGS sequence"/>
</dbReference>
<evidence type="ECO:0000313" key="1">
    <source>
        <dbReference type="EMBL" id="EKT4442111.1"/>
    </source>
</evidence>
<organism evidence="1 2">
    <name type="scientific">Stenotrophomonas maltophilia</name>
    <name type="common">Pseudomonas maltophilia</name>
    <name type="synonym">Xanthomonas maltophilia</name>
    <dbReference type="NCBI Taxonomy" id="40324"/>
    <lineage>
        <taxon>Bacteria</taxon>
        <taxon>Pseudomonadati</taxon>
        <taxon>Pseudomonadota</taxon>
        <taxon>Gammaproteobacteria</taxon>
        <taxon>Lysobacterales</taxon>
        <taxon>Lysobacteraceae</taxon>
        <taxon>Stenotrophomonas</taxon>
        <taxon>Stenotrophomonas maltophilia group</taxon>
    </lineage>
</organism>
<protein>
    <submittedName>
        <fullName evidence="1">Uncharacterized protein</fullName>
    </submittedName>
</protein>
<sequence length="95" mass="10526">MDRILVRGEGKTTRGRRAWKLHLKPVVAGASAAIASSQPFMDRRVMLQRRIIVVHPQWDPRCCNAGRNACNDGIAGRESGVQEFGTEGDAQVLRQ</sequence>
<accession>A0AAI9G064</accession>
<evidence type="ECO:0000313" key="2">
    <source>
        <dbReference type="Proteomes" id="UP001214521"/>
    </source>
</evidence>
<comment type="caution">
    <text evidence="1">The sequence shown here is derived from an EMBL/GenBank/DDBJ whole genome shotgun (WGS) entry which is preliminary data.</text>
</comment>
<dbReference type="AlphaFoldDB" id="A0AAI9G064"/>
<name>A0AAI9G064_STEMA</name>